<comment type="similarity">
    <text evidence="1">Belongs to the AP2/ERF transcription factor family. ERF subfamily.</text>
</comment>
<evidence type="ECO:0000313" key="3">
    <source>
        <dbReference type="Proteomes" id="UP000825935"/>
    </source>
</evidence>
<accession>A0A8T2TJJ1</accession>
<keyword evidence="3" id="KW-1185">Reference proteome</keyword>
<dbReference type="EMBL" id="CM035418">
    <property type="protein sequence ID" value="KAH7421993.1"/>
    <property type="molecule type" value="Genomic_DNA"/>
</dbReference>
<dbReference type="PANTHER" id="PTHR31985">
    <property type="entry name" value="ETHYLENE-RESPONSIVE TRANSCRIPTION FACTOR ERF042-RELATED"/>
    <property type="match status" value="1"/>
</dbReference>
<sequence>MAARAYDLGVICLKGHTADINFPEDVSSLSMPASLSPRDIQIAASAAAAAWQHRQESLCAPRFSKFEMEHQSEIDFAVPSVTESKTNEGALSGNCNSCYDTEMVEDMECSLIVELQTSREPLTRSDIDDSSFGHQAVIERELEEKMNPFNLHLYCEMAEAMLLPPPLLSLPPSPDTEAACIWNLWTWGDHHPR</sequence>
<dbReference type="OrthoDB" id="1932364at2759"/>
<evidence type="ECO:0000313" key="2">
    <source>
        <dbReference type="EMBL" id="KAH7421993.1"/>
    </source>
</evidence>
<reference evidence="2" key="1">
    <citation type="submission" date="2021-08" db="EMBL/GenBank/DDBJ databases">
        <title>WGS assembly of Ceratopteris richardii.</title>
        <authorList>
            <person name="Marchant D.B."/>
            <person name="Chen G."/>
            <person name="Jenkins J."/>
            <person name="Shu S."/>
            <person name="Leebens-Mack J."/>
            <person name="Grimwood J."/>
            <person name="Schmutz J."/>
            <person name="Soltis P."/>
            <person name="Soltis D."/>
            <person name="Chen Z.-H."/>
        </authorList>
    </citation>
    <scope>NUCLEOTIDE SEQUENCE</scope>
    <source>
        <strain evidence="2">Whitten #5841</strain>
        <tissue evidence="2">Leaf</tissue>
    </source>
</reference>
<dbReference type="OMA" id="MVEDMEC"/>
<evidence type="ECO:0000256" key="1">
    <source>
        <dbReference type="ARBA" id="ARBA00024343"/>
    </source>
</evidence>
<proteinExistence type="inferred from homology"/>
<organism evidence="2 3">
    <name type="scientific">Ceratopteris richardii</name>
    <name type="common">Triangle waterfern</name>
    <dbReference type="NCBI Taxonomy" id="49495"/>
    <lineage>
        <taxon>Eukaryota</taxon>
        <taxon>Viridiplantae</taxon>
        <taxon>Streptophyta</taxon>
        <taxon>Embryophyta</taxon>
        <taxon>Tracheophyta</taxon>
        <taxon>Polypodiopsida</taxon>
        <taxon>Polypodiidae</taxon>
        <taxon>Polypodiales</taxon>
        <taxon>Pteridineae</taxon>
        <taxon>Pteridaceae</taxon>
        <taxon>Parkerioideae</taxon>
        <taxon>Ceratopteris</taxon>
    </lineage>
</organism>
<dbReference type="Proteomes" id="UP000825935">
    <property type="component" value="Chromosome 13"/>
</dbReference>
<dbReference type="PANTHER" id="PTHR31985:SF273">
    <property type="entry name" value="ETHYLENE-RESPONSIVE TRANSCRIPTION FACTOR ERF017"/>
    <property type="match status" value="1"/>
</dbReference>
<name>A0A8T2TJJ1_CERRI</name>
<evidence type="ECO:0008006" key="4">
    <source>
        <dbReference type="Google" id="ProtNLM"/>
    </source>
</evidence>
<dbReference type="AlphaFoldDB" id="A0A8T2TJJ1"/>
<gene>
    <name evidence="2" type="ORF">KP509_13G084900</name>
</gene>
<protein>
    <recommendedName>
        <fullName evidence="4">AP2/ERF domain-containing protein</fullName>
    </recommendedName>
</protein>
<comment type="caution">
    <text evidence="2">The sequence shown here is derived from an EMBL/GenBank/DDBJ whole genome shotgun (WGS) entry which is preliminary data.</text>
</comment>
<dbReference type="InterPro" id="IPR051032">
    <property type="entry name" value="AP2/ERF_TF_ERF_subfamily"/>
</dbReference>